<protein>
    <submittedName>
        <fullName evidence="1">Uncharacterized protein</fullName>
    </submittedName>
</protein>
<evidence type="ECO:0000313" key="1">
    <source>
        <dbReference type="EMBL" id="GFG76291.1"/>
    </source>
</evidence>
<comment type="caution">
    <text evidence="1">The sequence shown here is derived from an EMBL/GenBank/DDBJ whole genome shotgun (WGS) entry which is preliminary data.</text>
</comment>
<name>A0A7I9Y2K2_9MYCO</name>
<proteinExistence type="predicted"/>
<dbReference type="InterPro" id="IPR029033">
    <property type="entry name" value="His_PPase_superfam"/>
</dbReference>
<keyword evidence="2" id="KW-1185">Reference proteome</keyword>
<dbReference type="SUPFAM" id="SSF53254">
    <property type="entry name" value="Phosphoglycerate mutase-like"/>
    <property type="match status" value="1"/>
</dbReference>
<accession>A0A7I9Y2K2</accession>
<dbReference type="Proteomes" id="UP000465361">
    <property type="component" value="Unassembled WGS sequence"/>
</dbReference>
<sequence>MDLTRRRDVIVGAATAATSLIAVTPVGLPPREVHEHAVQLLTGEEDITLDLVRHAQPAGSPSYLSKVGSFLPGHPLSEMGREQAQALGAVLAQEGP</sequence>
<dbReference type="Gene3D" id="3.40.50.1240">
    <property type="entry name" value="Phosphoglycerate mutase-like"/>
    <property type="match status" value="1"/>
</dbReference>
<dbReference type="EMBL" id="BLKW01000004">
    <property type="protein sequence ID" value="GFG76291.1"/>
    <property type="molecule type" value="Genomic_DNA"/>
</dbReference>
<organism evidence="1 2">
    <name type="scientific">Mycobacterium botniense</name>
    <dbReference type="NCBI Taxonomy" id="84962"/>
    <lineage>
        <taxon>Bacteria</taxon>
        <taxon>Bacillati</taxon>
        <taxon>Actinomycetota</taxon>
        <taxon>Actinomycetes</taxon>
        <taxon>Mycobacteriales</taxon>
        <taxon>Mycobacteriaceae</taxon>
        <taxon>Mycobacterium</taxon>
    </lineage>
</organism>
<evidence type="ECO:0000313" key="2">
    <source>
        <dbReference type="Proteomes" id="UP000465361"/>
    </source>
</evidence>
<dbReference type="AlphaFoldDB" id="A0A7I9Y2K2"/>
<dbReference type="RefSeq" id="WP_163759471.1">
    <property type="nucleotide sequence ID" value="NZ_BLKW01000004.1"/>
</dbReference>
<gene>
    <name evidence="1" type="ORF">MBOT_36560</name>
</gene>
<reference evidence="1 2" key="1">
    <citation type="journal article" date="2019" name="Emerg. Microbes Infect.">
        <title>Comprehensive subspecies identification of 175 nontuberculous mycobacteria species based on 7547 genomic profiles.</title>
        <authorList>
            <person name="Matsumoto Y."/>
            <person name="Kinjo T."/>
            <person name="Motooka D."/>
            <person name="Nabeya D."/>
            <person name="Jung N."/>
            <person name="Uechi K."/>
            <person name="Horii T."/>
            <person name="Iida T."/>
            <person name="Fujita J."/>
            <person name="Nakamura S."/>
        </authorList>
    </citation>
    <scope>NUCLEOTIDE SEQUENCE [LARGE SCALE GENOMIC DNA]</scope>
    <source>
        <strain evidence="1 2">JCM 17322</strain>
    </source>
</reference>